<organism evidence="2 3">
    <name type="scientific">Populus alba x Populus x berolinensis</name>
    <dbReference type="NCBI Taxonomy" id="444605"/>
    <lineage>
        <taxon>Eukaryota</taxon>
        <taxon>Viridiplantae</taxon>
        <taxon>Streptophyta</taxon>
        <taxon>Embryophyta</taxon>
        <taxon>Tracheophyta</taxon>
        <taxon>Spermatophyta</taxon>
        <taxon>Magnoliopsida</taxon>
        <taxon>eudicotyledons</taxon>
        <taxon>Gunneridae</taxon>
        <taxon>Pentapetalae</taxon>
        <taxon>rosids</taxon>
        <taxon>fabids</taxon>
        <taxon>Malpighiales</taxon>
        <taxon>Salicaceae</taxon>
        <taxon>Saliceae</taxon>
        <taxon>Populus</taxon>
    </lineage>
</organism>
<proteinExistence type="predicted"/>
<feature type="chain" id="PRO_5042186065" description="Secreted protein" evidence="1">
    <location>
        <begin position="22"/>
        <end position="70"/>
    </location>
</feature>
<protein>
    <recommendedName>
        <fullName evidence="4">Secreted protein</fullName>
    </recommendedName>
</protein>
<dbReference type="AlphaFoldDB" id="A0AAD6RAA3"/>
<comment type="caution">
    <text evidence="2">The sequence shown here is derived from an EMBL/GenBank/DDBJ whole genome shotgun (WGS) entry which is preliminary data.</text>
</comment>
<dbReference type="Proteomes" id="UP001164929">
    <property type="component" value="Chromosome 3"/>
</dbReference>
<keyword evidence="3" id="KW-1185">Reference proteome</keyword>
<dbReference type="EMBL" id="JAQIZT010000003">
    <property type="protein sequence ID" value="KAJ7005058.1"/>
    <property type="molecule type" value="Genomic_DNA"/>
</dbReference>
<evidence type="ECO:0000313" key="2">
    <source>
        <dbReference type="EMBL" id="KAJ7005058.1"/>
    </source>
</evidence>
<evidence type="ECO:0008006" key="4">
    <source>
        <dbReference type="Google" id="ProtNLM"/>
    </source>
</evidence>
<name>A0AAD6RAA3_9ROSI</name>
<keyword evidence="1" id="KW-0732">Signal</keyword>
<reference evidence="2" key="1">
    <citation type="journal article" date="2023" name="Mol. Ecol. Resour.">
        <title>Chromosome-level genome assembly of a triploid poplar Populus alba 'Berolinensis'.</title>
        <authorList>
            <person name="Chen S."/>
            <person name="Yu Y."/>
            <person name="Wang X."/>
            <person name="Wang S."/>
            <person name="Zhang T."/>
            <person name="Zhou Y."/>
            <person name="He R."/>
            <person name="Meng N."/>
            <person name="Wang Y."/>
            <person name="Liu W."/>
            <person name="Liu Z."/>
            <person name="Liu J."/>
            <person name="Guo Q."/>
            <person name="Huang H."/>
            <person name="Sederoff R.R."/>
            <person name="Wang G."/>
            <person name="Qu G."/>
            <person name="Chen S."/>
        </authorList>
    </citation>
    <scope>NUCLEOTIDE SEQUENCE</scope>
    <source>
        <strain evidence="2">SC-2020</strain>
    </source>
</reference>
<accession>A0AAD6RAA3</accession>
<sequence>MVSLSLLVCPLILSAFRPVHLQLQWLLSVALEPDITSLIMVQTSSLQCFGTSLNPSLGNRNTITISLFEY</sequence>
<feature type="signal peptide" evidence="1">
    <location>
        <begin position="1"/>
        <end position="21"/>
    </location>
</feature>
<evidence type="ECO:0000313" key="3">
    <source>
        <dbReference type="Proteomes" id="UP001164929"/>
    </source>
</evidence>
<gene>
    <name evidence="2" type="ORF">NC653_009773</name>
</gene>
<evidence type="ECO:0000256" key="1">
    <source>
        <dbReference type="SAM" id="SignalP"/>
    </source>
</evidence>